<gene>
    <name evidence="2" type="ORF">ACH47G_07265</name>
</gene>
<keyword evidence="3" id="KW-1185">Reference proteome</keyword>
<name>A0ABW7WEQ8_9NOCA</name>
<feature type="region of interest" description="Disordered" evidence="1">
    <location>
        <begin position="1"/>
        <end position="43"/>
    </location>
</feature>
<evidence type="ECO:0000313" key="2">
    <source>
        <dbReference type="EMBL" id="MFI2320272.1"/>
    </source>
</evidence>
<reference evidence="2 3" key="1">
    <citation type="submission" date="2024-10" db="EMBL/GenBank/DDBJ databases">
        <title>The Natural Products Discovery Center: Release of the First 8490 Sequenced Strains for Exploring Actinobacteria Biosynthetic Diversity.</title>
        <authorList>
            <person name="Kalkreuter E."/>
            <person name="Kautsar S.A."/>
            <person name="Yang D."/>
            <person name="Bader C.D."/>
            <person name="Teijaro C.N."/>
            <person name="Fluegel L."/>
            <person name="Davis C.M."/>
            <person name="Simpson J.R."/>
            <person name="Lauterbach L."/>
            <person name="Steele A.D."/>
            <person name="Gui C."/>
            <person name="Meng S."/>
            <person name="Li G."/>
            <person name="Viehrig K."/>
            <person name="Ye F."/>
            <person name="Su P."/>
            <person name="Kiefer A.F."/>
            <person name="Nichols A."/>
            <person name="Cepeda A.J."/>
            <person name="Yan W."/>
            <person name="Fan B."/>
            <person name="Jiang Y."/>
            <person name="Adhikari A."/>
            <person name="Zheng C.-J."/>
            <person name="Schuster L."/>
            <person name="Cowan T.M."/>
            <person name="Smanski M.J."/>
            <person name="Chevrette M.G."/>
            <person name="De Carvalho L.P.S."/>
            <person name="Shen B."/>
        </authorList>
    </citation>
    <scope>NUCLEOTIDE SEQUENCE [LARGE SCALE GENOMIC DNA]</scope>
    <source>
        <strain evidence="2 3">NPDC019626</strain>
    </source>
</reference>
<protein>
    <submittedName>
        <fullName evidence="2">Uncharacterized protein</fullName>
    </submittedName>
</protein>
<dbReference type="RefSeq" id="WP_396945230.1">
    <property type="nucleotide sequence ID" value="NZ_JBIRXV010000001.1"/>
</dbReference>
<sequence>MQTATVTEHASPLIERGGVDAVVTGRPSPRMPAHVPGRGSEPR</sequence>
<evidence type="ECO:0000313" key="3">
    <source>
        <dbReference type="Proteomes" id="UP001611450"/>
    </source>
</evidence>
<accession>A0ABW7WEQ8</accession>
<dbReference type="EMBL" id="JBIRXV010000001">
    <property type="protein sequence ID" value="MFI2320272.1"/>
    <property type="molecule type" value="Genomic_DNA"/>
</dbReference>
<comment type="caution">
    <text evidence="2">The sequence shown here is derived from an EMBL/GenBank/DDBJ whole genome shotgun (WGS) entry which is preliminary data.</text>
</comment>
<organism evidence="2 3">
    <name type="scientific">Nocardia beijingensis</name>
    <dbReference type="NCBI Taxonomy" id="95162"/>
    <lineage>
        <taxon>Bacteria</taxon>
        <taxon>Bacillati</taxon>
        <taxon>Actinomycetota</taxon>
        <taxon>Actinomycetes</taxon>
        <taxon>Mycobacteriales</taxon>
        <taxon>Nocardiaceae</taxon>
        <taxon>Nocardia</taxon>
    </lineage>
</organism>
<evidence type="ECO:0000256" key="1">
    <source>
        <dbReference type="SAM" id="MobiDB-lite"/>
    </source>
</evidence>
<dbReference type="Proteomes" id="UP001611450">
    <property type="component" value="Unassembled WGS sequence"/>
</dbReference>
<proteinExistence type="predicted"/>